<dbReference type="RefSeq" id="WP_312883472.1">
    <property type="nucleotide sequence ID" value="NZ_JACHJY010000017.1"/>
</dbReference>
<dbReference type="InterPro" id="IPR036291">
    <property type="entry name" value="NAD(P)-bd_dom_sf"/>
</dbReference>
<dbReference type="PIRSF" id="PIRSF001439">
    <property type="entry name" value="CryM"/>
    <property type="match status" value="1"/>
</dbReference>
<protein>
    <submittedName>
        <fullName evidence="2">Ornithine cyclodeaminase</fullName>
        <ecNumber evidence="2">4.3.1.12</ecNumber>
    </submittedName>
</protein>
<dbReference type="Proteomes" id="UP000582643">
    <property type="component" value="Unassembled WGS sequence"/>
</dbReference>
<reference evidence="2 3" key="1">
    <citation type="submission" date="2020-08" db="EMBL/GenBank/DDBJ databases">
        <title>Genomic Encyclopedia of Type Strains, Phase III (KMG-III): the genomes of soil and plant-associated and newly described type strains.</title>
        <authorList>
            <person name="Whitman W."/>
        </authorList>
    </citation>
    <scope>NUCLEOTIDE SEQUENCE [LARGE SCALE GENOMIC DNA]</scope>
    <source>
        <strain evidence="2 3">SFB5A</strain>
    </source>
</reference>
<dbReference type="InterPro" id="IPR003462">
    <property type="entry name" value="ODC_Mu_crystall"/>
</dbReference>
<dbReference type="EMBL" id="JACHJY010000017">
    <property type="protein sequence ID" value="MBB4987094.1"/>
    <property type="molecule type" value="Genomic_DNA"/>
</dbReference>
<dbReference type="PANTHER" id="PTHR13812">
    <property type="entry name" value="KETIMINE REDUCTASE MU-CRYSTALLIN"/>
    <property type="match status" value="1"/>
</dbReference>
<comment type="caution">
    <text evidence="2">The sequence shown here is derived from an EMBL/GenBank/DDBJ whole genome shotgun (WGS) entry which is preliminary data.</text>
</comment>
<organism evidence="2 3">
    <name type="scientific">Streptomyces nymphaeiformis</name>
    <dbReference type="NCBI Taxonomy" id="2663842"/>
    <lineage>
        <taxon>Bacteria</taxon>
        <taxon>Bacillati</taxon>
        <taxon>Actinomycetota</taxon>
        <taxon>Actinomycetes</taxon>
        <taxon>Kitasatosporales</taxon>
        <taxon>Streptomycetaceae</taxon>
        <taxon>Streptomyces</taxon>
    </lineage>
</organism>
<dbReference type="InterPro" id="IPR023401">
    <property type="entry name" value="ODC_N"/>
</dbReference>
<keyword evidence="2" id="KW-0456">Lyase</keyword>
<evidence type="ECO:0000256" key="1">
    <source>
        <dbReference type="SAM" id="MobiDB-lite"/>
    </source>
</evidence>
<dbReference type="EC" id="4.3.1.12" evidence="2"/>
<name>A0A7W7XFN5_9ACTN</name>
<keyword evidence="3" id="KW-1185">Reference proteome</keyword>
<gene>
    <name evidence="2" type="ORF">GGE06_008066</name>
</gene>
<evidence type="ECO:0000313" key="2">
    <source>
        <dbReference type="EMBL" id="MBB4987094.1"/>
    </source>
</evidence>
<dbReference type="Gene3D" id="3.30.1780.10">
    <property type="entry name" value="ornithine cyclodeaminase, domain 1"/>
    <property type="match status" value="1"/>
</dbReference>
<evidence type="ECO:0000313" key="3">
    <source>
        <dbReference type="Proteomes" id="UP000582643"/>
    </source>
</evidence>
<dbReference type="Pfam" id="PF02423">
    <property type="entry name" value="OCD_Mu_crystall"/>
    <property type="match status" value="1"/>
</dbReference>
<dbReference type="Gene3D" id="3.40.50.720">
    <property type="entry name" value="NAD(P)-binding Rossmann-like Domain"/>
    <property type="match status" value="1"/>
</dbReference>
<dbReference type="SUPFAM" id="SSF51735">
    <property type="entry name" value="NAD(P)-binding Rossmann-fold domains"/>
    <property type="match status" value="1"/>
</dbReference>
<proteinExistence type="predicted"/>
<dbReference type="GO" id="GO:0008473">
    <property type="term" value="F:ornithine cyclodeaminase activity"/>
    <property type="evidence" value="ECO:0007669"/>
    <property type="project" value="UniProtKB-EC"/>
</dbReference>
<accession>A0A7W7XFN5</accession>
<dbReference type="AlphaFoldDB" id="A0A7W7XFN5"/>
<feature type="region of interest" description="Disordered" evidence="1">
    <location>
        <begin position="324"/>
        <end position="359"/>
    </location>
</feature>
<sequence length="359" mass="37361">MSAATRQTVKAIPAYVGPDTIRALVGYEDVVEEVAAAFADFSRGLGDSPVAVFAPAGRDGDVHVKSAWLPGRSVFTVKVATWFAERARRGGTPGSGAVAVFDARTGDLQAVLEDEHHLSDIRTAAAGALAARTLARPDSAVVGVLGTGVQAYLQILAAADELPIREARVWGRRDERVRRLAAALVTRRPDLRVTPVGTARQACEGADVLVTATASTEPLVDAEWLAPGLHITAVGADDPTKAELSPSCLYRADRIVVDSRALTAVHGDLARAQAAFPEPTELGEVIAGSAPGRERADEITVCKLIGLGVQDLAAAQVTLDLLRGTGPQRSRPPACATDLPLSNAPRQGRAAATSGCGLP</sequence>
<dbReference type="GO" id="GO:0005737">
    <property type="term" value="C:cytoplasm"/>
    <property type="evidence" value="ECO:0007669"/>
    <property type="project" value="TreeGrafter"/>
</dbReference>
<dbReference type="PANTHER" id="PTHR13812:SF19">
    <property type="entry name" value="KETIMINE REDUCTASE MU-CRYSTALLIN"/>
    <property type="match status" value="1"/>
</dbReference>